<keyword evidence="6 11" id="KW-1133">Transmembrane helix</keyword>
<organism evidence="13 14">
    <name type="scientific">Rhododendron griersonianum</name>
    <dbReference type="NCBI Taxonomy" id="479676"/>
    <lineage>
        <taxon>Eukaryota</taxon>
        <taxon>Viridiplantae</taxon>
        <taxon>Streptophyta</taxon>
        <taxon>Embryophyta</taxon>
        <taxon>Tracheophyta</taxon>
        <taxon>Spermatophyta</taxon>
        <taxon>Magnoliopsida</taxon>
        <taxon>eudicotyledons</taxon>
        <taxon>Gunneridae</taxon>
        <taxon>Pentapetalae</taxon>
        <taxon>asterids</taxon>
        <taxon>Ericales</taxon>
        <taxon>Ericaceae</taxon>
        <taxon>Ericoideae</taxon>
        <taxon>Rhodoreae</taxon>
        <taxon>Rhododendron</taxon>
    </lineage>
</organism>
<evidence type="ECO:0000256" key="7">
    <source>
        <dbReference type="ARBA" id="ARBA00023136"/>
    </source>
</evidence>
<dbReference type="AlphaFoldDB" id="A0AAV6HZX2"/>
<evidence type="ECO:0000256" key="11">
    <source>
        <dbReference type="SAM" id="Phobius"/>
    </source>
</evidence>
<dbReference type="InterPro" id="IPR011009">
    <property type="entry name" value="Kinase-like_dom_sf"/>
</dbReference>
<accession>A0AAV6HZX2</accession>
<dbReference type="Gene3D" id="3.80.10.10">
    <property type="entry name" value="Ribonuclease Inhibitor"/>
    <property type="match status" value="1"/>
</dbReference>
<feature type="region of interest" description="Disordered" evidence="10">
    <location>
        <begin position="134"/>
        <end position="160"/>
    </location>
</feature>
<dbReference type="InterPro" id="IPR032675">
    <property type="entry name" value="LRR_dom_sf"/>
</dbReference>
<evidence type="ECO:0000313" key="13">
    <source>
        <dbReference type="EMBL" id="KAG5521677.1"/>
    </source>
</evidence>
<dbReference type="InterPro" id="IPR052422">
    <property type="entry name" value="Auxin_Ser/Thr_Kinase"/>
</dbReference>
<feature type="domain" description="Leucine-rich repeat-containing N-terminal plant-type" evidence="12">
    <location>
        <begin position="20"/>
        <end position="56"/>
    </location>
</feature>
<reference evidence="13" key="1">
    <citation type="submission" date="2020-08" db="EMBL/GenBank/DDBJ databases">
        <title>Plant Genome Project.</title>
        <authorList>
            <person name="Zhang R.-G."/>
        </authorList>
    </citation>
    <scope>NUCLEOTIDE SEQUENCE</scope>
    <source>
        <strain evidence="13">WSP0</strain>
        <tissue evidence="13">Leaf</tissue>
    </source>
</reference>
<evidence type="ECO:0000256" key="4">
    <source>
        <dbReference type="ARBA" id="ARBA00022729"/>
    </source>
</evidence>
<dbReference type="PANTHER" id="PTHR47986:SF34">
    <property type="entry name" value="RECEPTOR-LIKE KINASE TMK2"/>
    <property type="match status" value="1"/>
</dbReference>
<feature type="transmembrane region" description="Helical" evidence="11">
    <location>
        <begin position="167"/>
        <end position="189"/>
    </location>
</feature>
<dbReference type="Proteomes" id="UP000823749">
    <property type="component" value="Chromosome 12"/>
</dbReference>
<evidence type="ECO:0000256" key="1">
    <source>
        <dbReference type="ARBA" id="ARBA00004167"/>
    </source>
</evidence>
<evidence type="ECO:0000256" key="9">
    <source>
        <dbReference type="ARBA" id="ARBA00023180"/>
    </source>
</evidence>
<keyword evidence="2" id="KW-0433">Leucine-rich repeat</keyword>
<evidence type="ECO:0000313" key="14">
    <source>
        <dbReference type="Proteomes" id="UP000823749"/>
    </source>
</evidence>
<feature type="region of interest" description="Disordered" evidence="10">
    <location>
        <begin position="196"/>
        <end position="217"/>
    </location>
</feature>
<evidence type="ECO:0000256" key="5">
    <source>
        <dbReference type="ARBA" id="ARBA00022737"/>
    </source>
</evidence>
<dbReference type="Gene3D" id="3.30.200.20">
    <property type="entry name" value="Phosphorylase Kinase, domain 1"/>
    <property type="match status" value="1"/>
</dbReference>
<evidence type="ECO:0000256" key="8">
    <source>
        <dbReference type="ARBA" id="ARBA00023170"/>
    </source>
</evidence>
<comment type="caution">
    <text evidence="13">The sequence shown here is derived from an EMBL/GenBank/DDBJ whole genome shotgun (WGS) entry which is preliminary data.</text>
</comment>
<protein>
    <recommendedName>
        <fullName evidence="12">Leucine-rich repeat-containing N-terminal plant-type domain-containing protein</fullName>
    </recommendedName>
</protein>
<proteinExistence type="predicted"/>
<evidence type="ECO:0000256" key="10">
    <source>
        <dbReference type="SAM" id="MobiDB-lite"/>
    </source>
</evidence>
<keyword evidence="5" id="KW-0677">Repeat</keyword>
<gene>
    <name evidence="13" type="ORF">RHGRI_034038</name>
</gene>
<dbReference type="SUPFAM" id="SSF56112">
    <property type="entry name" value="Protein kinase-like (PK-like)"/>
    <property type="match status" value="1"/>
</dbReference>
<evidence type="ECO:0000256" key="3">
    <source>
        <dbReference type="ARBA" id="ARBA00022692"/>
    </source>
</evidence>
<dbReference type="Pfam" id="PF08263">
    <property type="entry name" value="LRRNT_2"/>
    <property type="match status" value="1"/>
</dbReference>
<dbReference type="EMBL" id="JACTNZ010000012">
    <property type="protein sequence ID" value="KAG5521677.1"/>
    <property type="molecule type" value="Genomic_DNA"/>
</dbReference>
<keyword evidence="9" id="KW-0325">Glycoprotein</keyword>
<keyword evidence="14" id="KW-1185">Reference proteome</keyword>
<comment type="subcellular location">
    <subcellularLocation>
        <location evidence="1">Membrane</location>
        <topology evidence="1">Single-pass membrane protein</topology>
    </subcellularLocation>
</comment>
<dbReference type="GO" id="GO:0016020">
    <property type="term" value="C:membrane"/>
    <property type="evidence" value="ECO:0007669"/>
    <property type="project" value="UniProtKB-SubCell"/>
</dbReference>
<feature type="compositionally biased region" description="Low complexity" evidence="10">
    <location>
        <begin position="141"/>
        <end position="160"/>
    </location>
</feature>
<keyword evidence="8" id="KW-0675">Receptor</keyword>
<sequence length="260" mass="26836">MGGTNSFFLDEAGVGCDPRVDALLSVAQAVGYPARFPLDWKGNNPCNLPWMGISCSANGNIIVVNFQKMGLLGTIFSEFALLQVPNLAGNELTGTVLNQLMTLANLTELDVLSNNLYGKIPLFRSNVLVKTDGNPDIGKDSGSPLAGTPGTSSTSGGGRNKSSSGVVVGYMIGGVCAVLAVGVGVFCVYRAKRKHSGVNGGARSESKYSHGSSGTGPGDIHVIETGSMVISIQVLKNVTNNFSAENVLGRGGFGAVYKGD</sequence>
<evidence type="ECO:0000259" key="12">
    <source>
        <dbReference type="Pfam" id="PF08263"/>
    </source>
</evidence>
<dbReference type="SUPFAM" id="SSF52058">
    <property type="entry name" value="L domain-like"/>
    <property type="match status" value="1"/>
</dbReference>
<keyword evidence="3 11" id="KW-0812">Transmembrane</keyword>
<keyword evidence="4" id="KW-0732">Signal</keyword>
<dbReference type="FunFam" id="3.80.10.10:FF:000129">
    <property type="entry name" value="Leucine-rich repeat receptor-like kinase"/>
    <property type="match status" value="1"/>
</dbReference>
<name>A0AAV6HZX2_9ERIC</name>
<dbReference type="InterPro" id="IPR013210">
    <property type="entry name" value="LRR_N_plant-typ"/>
</dbReference>
<evidence type="ECO:0000256" key="6">
    <source>
        <dbReference type="ARBA" id="ARBA00022989"/>
    </source>
</evidence>
<keyword evidence="7 11" id="KW-0472">Membrane</keyword>
<evidence type="ECO:0000256" key="2">
    <source>
        <dbReference type="ARBA" id="ARBA00022614"/>
    </source>
</evidence>
<dbReference type="PANTHER" id="PTHR47986">
    <property type="entry name" value="OSJNBA0070M12.3 PROTEIN"/>
    <property type="match status" value="1"/>
</dbReference>